<comment type="catalytic activity">
    <reaction evidence="9 11">
        <text>N(6)-[(R)-S(8)-aminomethyldihydrolipoyl]-L-lysyl-[protein] + (6S)-5,6,7,8-tetrahydrofolate = N(6)-[(R)-dihydrolipoyl]-L-lysyl-[protein] + (6R)-5,10-methylene-5,6,7,8-tetrahydrofolate + NH4(+)</text>
        <dbReference type="Rhea" id="RHEA:16945"/>
        <dbReference type="Rhea" id="RHEA-COMP:10475"/>
        <dbReference type="Rhea" id="RHEA-COMP:10492"/>
        <dbReference type="ChEBI" id="CHEBI:15636"/>
        <dbReference type="ChEBI" id="CHEBI:28938"/>
        <dbReference type="ChEBI" id="CHEBI:57453"/>
        <dbReference type="ChEBI" id="CHEBI:83100"/>
        <dbReference type="ChEBI" id="CHEBI:83143"/>
        <dbReference type="EC" id="2.1.2.10"/>
    </reaction>
</comment>
<dbReference type="OrthoDB" id="10263536at2759"/>
<feature type="binding site" evidence="10">
    <location>
        <position position="232"/>
    </location>
    <ligand>
        <name>substrate</name>
    </ligand>
</feature>
<dbReference type="SUPFAM" id="SSF101790">
    <property type="entry name" value="Aminomethyltransferase beta-barrel domain"/>
    <property type="match status" value="1"/>
</dbReference>
<evidence type="ECO:0000256" key="7">
    <source>
        <dbReference type="ARBA" id="ARBA00022946"/>
    </source>
</evidence>
<comment type="similarity">
    <text evidence="3 11">Belongs to the GcvT family.</text>
</comment>
<dbReference type="InterPro" id="IPR013977">
    <property type="entry name" value="GcvT_C"/>
</dbReference>
<evidence type="ECO:0000256" key="2">
    <source>
        <dbReference type="ARBA" id="ARBA00004173"/>
    </source>
</evidence>
<dbReference type="GO" id="GO:0004047">
    <property type="term" value="F:aminomethyltransferase activity"/>
    <property type="evidence" value="ECO:0007669"/>
    <property type="project" value="UniProtKB-EC"/>
</dbReference>
<evidence type="ECO:0000256" key="4">
    <source>
        <dbReference type="ARBA" id="ARBA00011690"/>
    </source>
</evidence>
<dbReference type="GO" id="GO:0032259">
    <property type="term" value="P:methylation"/>
    <property type="evidence" value="ECO:0007669"/>
    <property type="project" value="UniProtKB-KW"/>
</dbReference>
<dbReference type="InterPro" id="IPR027266">
    <property type="entry name" value="TrmE/GcvT-like"/>
</dbReference>
<dbReference type="Pfam" id="PF08669">
    <property type="entry name" value="GCV_T_C"/>
    <property type="match status" value="1"/>
</dbReference>
<comment type="subcellular location">
    <subcellularLocation>
        <location evidence="2 11">Mitochondrion</location>
    </subcellularLocation>
</comment>
<dbReference type="Gene3D" id="2.40.30.110">
    <property type="entry name" value="Aminomethyltransferase beta-barrel domains"/>
    <property type="match status" value="1"/>
</dbReference>
<protein>
    <recommendedName>
        <fullName evidence="11">Aminomethyltransferase</fullName>
        <ecNumber evidence="11">2.1.2.10</ecNumber>
    </recommendedName>
    <alternativeName>
        <fullName evidence="11">Glycine cleavage system T protein</fullName>
    </alternativeName>
</protein>
<accession>W8AX85</accession>
<dbReference type="GO" id="GO:0006546">
    <property type="term" value="P:glycine catabolic process"/>
    <property type="evidence" value="ECO:0007669"/>
    <property type="project" value="InterPro"/>
</dbReference>
<reference evidence="14" key="2">
    <citation type="journal article" date="2014" name="BMC Genomics">
        <title>A genomic perspective to assessing quality of mass-reared SIT flies used in Mediterranean fruit fly (Ceratitis capitata) eradication in California.</title>
        <authorList>
            <person name="Calla B."/>
            <person name="Hall B."/>
            <person name="Hou S."/>
            <person name="Geib S.M."/>
        </authorList>
    </citation>
    <scope>NUCLEOTIDE SEQUENCE</scope>
</reference>
<evidence type="ECO:0000256" key="9">
    <source>
        <dbReference type="ARBA" id="ARBA00047665"/>
    </source>
</evidence>
<dbReference type="PIRSF" id="PIRSF006487">
    <property type="entry name" value="GcvT"/>
    <property type="match status" value="1"/>
</dbReference>
<evidence type="ECO:0000259" key="13">
    <source>
        <dbReference type="Pfam" id="PF08669"/>
    </source>
</evidence>
<comment type="subunit">
    <text evidence="4 11">The glycine cleavage system is composed of four proteins: P, T, L and H.</text>
</comment>
<keyword evidence="14" id="KW-0489">Methyltransferase</keyword>
<keyword evidence="6 11" id="KW-0808">Transferase</keyword>
<feature type="domain" description="Aminomethyltransferase C-terminal" evidence="13">
    <location>
        <begin position="323"/>
        <end position="403"/>
    </location>
</feature>
<proteinExistence type="evidence at transcript level"/>
<dbReference type="AlphaFoldDB" id="W8AX85"/>
<keyword evidence="5 11" id="KW-0032">Aminotransferase</keyword>
<dbReference type="PANTHER" id="PTHR43757:SF16">
    <property type="entry name" value="AMINOMETHYLTRANSFERASE, MITOCHONDRIAL"/>
    <property type="match status" value="1"/>
</dbReference>
<feature type="domain" description="GCVT N-terminal" evidence="12">
    <location>
        <begin position="32"/>
        <end position="294"/>
    </location>
</feature>
<dbReference type="GO" id="GO:0008168">
    <property type="term" value="F:methyltransferase activity"/>
    <property type="evidence" value="ECO:0007669"/>
    <property type="project" value="UniProtKB-KW"/>
</dbReference>
<evidence type="ECO:0000256" key="3">
    <source>
        <dbReference type="ARBA" id="ARBA00008609"/>
    </source>
</evidence>
<dbReference type="GO" id="GO:0008483">
    <property type="term" value="F:transaminase activity"/>
    <property type="evidence" value="ECO:0007669"/>
    <property type="project" value="UniProtKB-KW"/>
</dbReference>
<evidence type="ECO:0000256" key="8">
    <source>
        <dbReference type="ARBA" id="ARBA00023128"/>
    </source>
</evidence>
<dbReference type="Gene3D" id="4.10.1250.10">
    <property type="entry name" value="Aminomethyltransferase fragment"/>
    <property type="match status" value="1"/>
</dbReference>
<dbReference type="EMBL" id="GAMC01013010">
    <property type="protein sequence ID" value="JAB93545.1"/>
    <property type="molecule type" value="mRNA"/>
</dbReference>
<evidence type="ECO:0000256" key="1">
    <source>
        <dbReference type="ARBA" id="ARBA00003631"/>
    </source>
</evidence>
<evidence type="ECO:0000256" key="10">
    <source>
        <dbReference type="PIRSR" id="PIRSR006487-1"/>
    </source>
</evidence>
<reference evidence="14" key="1">
    <citation type="submission" date="2013-07" db="EMBL/GenBank/DDBJ databases">
        <authorList>
            <person name="Geib S."/>
        </authorList>
    </citation>
    <scope>NUCLEOTIDE SEQUENCE</scope>
</reference>
<dbReference type="FunFam" id="3.30.1360.120:FF:000014">
    <property type="entry name" value="Aminomethyltransferase"/>
    <property type="match status" value="1"/>
</dbReference>
<organism evidence="14">
    <name type="scientific">Ceratitis capitata</name>
    <name type="common">Mediterranean fruit fly</name>
    <name type="synonym">Tephritis capitata</name>
    <dbReference type="NCBI Taxonomy" id="7213"/>
    <lineage>
        <taxon>Eukaryota</taxon>
        <taxon>Metazoa</taxon>
        <taxon>Ecdysozoa</taxon>
        <taxon>Arthropoda</taxon>
        <taxon>Hexapoda</taxon>
        <taxon>Insecta</taxon>
        <taxon>Pterygota</taxon>
        <taxon>Neoptera</taxon>
        <taxon>Endopterygota</taxon>
        <taxon>Diptera</taxon>
        <taxon>Brachycera</taxon>
        <taxon>Muscomorpha</taxon>
        <taxon>Tephritoidea</taxon>
        <taxon>Tephritidae</taxon>
        <taxon>Ceratitis</taxon>
        <taxon>Ceratitis</taxon>
    </lineage>
</organism>
<evidence type="ECO:0000256" key="5">
    <source>
        <dbReference type="ARBA" id="ARBA00022576"/>
    </source>
</evidence>
<dbReference type="Pfam" id="PF01571">
    <property type="entry name" value="GCV_T"/>
    <property type="match status" value="1"/>
</dbReference>
<dbReference type="Gene3D" id="3.30.70.1400">
    <property type="entry name" value="Aminomethyltransferase beta-barrel domains"/>
    <property type="match status" value="1"/>
</dbReference>
<name>W8AX85_CERCA</name>
<comment type="function">
    <text evidence="1 11">The glycine cleavage system catalyzes the degradation of glycine.</text>
</comment>
<keyword evidence="7 11" id="KW-0809">Transit peptide</keyword>
<dbReference type="InterPro" id="IPR006222">
    <property type="entry name" value="GCVT_N"/>
</dbReference>
<sequence>MFTVFSTKKVFLTCGKLHISLRVLSGIHHTALYDFHVEHGGKMVNFGGCILPLQYTDQSINLSHLHTRRYGSIFDVSHMLQTYVHGKDAMSCIESICTADIKGMAPGTGSLTVFTNNNGGILDDLIISKINNECLYIVSNAATKSQNMEIIQEAQNRFKSNGKSVDAEFLTSKDQSLIAIQGPKAVTTLDKLIPKTKTLDQLFFMQTAVLEVAGIKDCRITRCGYTGEDGVEISVPSCYVQHLTEALLNENENIKMAGLGARDSLRLESGLCLYGADITPQTTPVEAGLTWLIARRRRSEADFPGANRILAQLQKGTKDVTHRRIGFTMLGEKKAPPARTGVQIYNQNKCVGYVTSGCLSPSLGKNIAMGYIFEKFCNADILVQFKIRNSFFEAITARMPFVKSQYYLKPKK</sequence>
<gene>
    <name evidence="14" type="primary">GCST</name>
</gene>
<dbReference type="NCBIfam" id="TIGR00528">
    <property type="entry name" value="gcvT"/>
    <property type="match status" value="1"/>
</dbReference>
<dbReference type="FunFam" id="3.30.70.1400:FF:000001">
    <property type="entry name" value="Aminomethyltransferase"/>
    <property type="match status" value="1"/>
</dbReference>
<evidence type="ECO:0000259" key="12">
    <source>
        <dbReference type="Pfam" id="PF01571"/>
    </source>
</evidence>
<dbReference type="InterPro" id="IPR029043">
    <property type="entry name" value="GcvT/YgfZ_C"/>
</dbReference>
<evidence type="ECO:0000256" key="11">
    <source>
        <dbReference type="RuleBase" id="RU003981"/>
    </source>
</evidence>
<dbReference type="PANTHER" id="PTHR43757">
    <property type="entry name" value="AMINOMETHYLTRANSFERASE"/>
    <property type="match status" value="1"/>
</dbReference>
<dbReference type="Gene3D" id="3.30.1360.120">
    <property type="entry name" value="Probable tRNA modification gtpase trme, domain 1"/>
    <property type="match status" value="1"/>
</dbReference>
<dbReference type="EMBL" id="GAMC01013009">
    <property type="protein sequence ID" value="JAB93546.1"/>
    <property type="molecule type" value="mRNA"/>
</dbReference>
<dbReference type="GO" id="GO:0005960">
    <property type="term" value="C:glycine cleavage complex"/>
    <property type="evidence" value="ECO:0007669"/>
    <property type="project" value="InterPro"/>
</dbReference>
<dbReference type="GO" id="GO:0005739">
    <property type="term" value="C:mitochondrion"/>
    <property type="evidence" value="ECO:0007669"/>
    <property type="project" value="UniProtKB-SubCell"/>
</dbReference>
<dbReference type="EC" id="2.1.2.10" evidence="11"/>
<dbReference type="InterPro" id="IPR028896">
    <property type="entry name" value="GcvT/YgfZ/DmdA"/>
</dbReference>
<evidence type="ECO:0000256" key="6">
    <source>
        <dbReference type="ARBA" id="ARBA00022679"/>
    </source>
</evidence>
<dbReference type="SUPFAM" id="SSF103025">
    <property type="entry name" value="Folate-binding domain"/>
    <property type="match status" value="1"/>
</dbReference>
<evidence type="ECO:0000313" key="14">
    <source>
        <dbReference type="EMBL" id="JAB93545.1"/>
    </source>
</evidence>
<keyword evidence="8 11" id="KW-0496">Mitochondrion</keyword>
<dbReference type="InterPro" id="IPR006223">
    <property type="entry name" value="GcvT"/>
</dbReference>